<organism evidence="1 2">
    <name type="scientific">Synechococcus phage S-SRM01</name>
    <dbReference type="NCBI Taxonomy" id="2781608"/>
    <lineage>
        <taxon>Viruses</taxon>
        <taxon>Duplodnaviria</taxon>
        <taxon>Heunggongvirae</taxon>
        <taxon>Uroviricota</taxon>
        <taxon>Caudoviricetes</taxon>
        <taxon>Pantevenvirales</taxon>
        <taxon>Kyanoviridae</taxon>
        <taxon>Serangoonvirus</taxon>
        <taxon>Serangoonvirus essarone</taxon>
    </lineage>
</organism>
<dbReference type="EMBL" id="MW015081">
    <property type="protein sequence ID" value="QPX48107.1"/>
    <property type="molecule type" value="Genomic_DNA"/>
</dbReference>
<protein>
    <submittedName>
        <fullName evidence="1">Uncharacterized protein</fullName>
    </submittedName>
</protein>
<evidence type="ECO:0000313" key="2">
    <source>
        <dbReference type="Proteomes" id="UP000664915"/>
    </source>
</evidence>
<dbReference type="KEGG" id="vg:77946312"/>
<dbReference type="Proteomes" id="UP000664915">
    <property type="component" value="Segment"/>
</dbReference>
<keyword evidence="2" id="KW-1185">Reference proteome</keyword>
<evidence type="ECO:0000313" key="1">
    <source>
        <dbReference type="EMBL" id="QPX48107.1"/>
    </source>
</evidence>
<accession>A0A879R337</accession>
<name>A0A879R337_9CAUD</name>
<proteinExistence type="predicted"/>
<sequence length="67" mass="8087">MTQEQLIRSIEQQLDNLSCFNEMAFNHWCEELYQDDDETKILEKWTPQTLYFLENAVEFYDVDSISS</sequence>
<dbReference type="RefSeq" id="YP_010670117.1">
    <property type="nucleotide sequence ID" value="NC_070963.1"/>
</dbReference>
<dbReference type="GeneID" id="77946312"/>
<reference evidence="1" key="1">
    <citation type="submission" date="2020-09" db="EMBL/GenBank/DDBJ databases">
        <authorList>
            <person name="Zhang D."/>
            <person name="Hatherill J.R."/>
            <person name="Ramirez J.F."/>
            <person name="Edinger B."/>
            <person name="Balarin R."/>
            <person name="Sullivan A."/>
            <person name="Humpal K.M."/>
            <person name="Guseva A."/>
            <person name="Butela K.A."/>
            <person name="Garlena R.A."/>
            <person name="Russell D.A."/>
            <person name="Pope W.H."/>
            <person name="Jacobs-Sera D."/>
            <person name="Hatfull G.F."/>
        </authorList>
    </citation>
    <scope>NUCLEOTIDE SEQUENCE</scope>
</reference>